<reference evidence="2" key="1">
    <citation type="journal article" date="2018" name="J. Ind. Microbiol. Biotechnol.">
        <title>Genome mining reveals uncommon alkylpyrones as type III PKS products from myxobacteria.</title>
        <authorList>
            <person name="Hug J.J."/>
            <person name="Panter F."/>
            <person name="Krug D."/>
            <person name="Muller R."/>
        </authorList>
    </citation>
    <scope>NUCLEOTIDE SEQUENCE</scope>
    <source>
        <strain evidence="2">So ce487</strain>
    </source>
</reference>
<evidence type="ECO:0000313" key="2">
    <source>
        <dbReference type="EMBL" id="AYM52194.1"/>
    </source>
</evidence>
<protein>
    <recommendedName>
        <fullName evidence="3">Secreted protein</fullName>
    </recommendedName>
</protein>
<feature type="chain" id="PRO_5019004720" description="Secreted protein" evidence="1">
    <location>
        <begin position="38"/>
        <end position="400"/>
    </location>
</feature>
<proteinExistence type="predicted"/>
<evidence type="ECO:0000256" key="1">
    <source>
        <dbReference type="SAM" id="SignalP"/>
    </source>
</evidence>
<organism evidence="2">
    <name type="scientific">Sorangium cellulosum</name>
    <name type="common">Polyangium cellulosum</name>
    <dbReference type="NCBI Taxonomy" id="56"/>
    <lineage>
        <taxon>Bacteria</taxon>
        <taxon>Pseudomonadati</taxon>
        <taxon>Myxococcota</taxon>
        <taxon>Polyangia</taxon>
        <taxon>Polyangiales</taxon>
        <taxon>Polyangiaceae</taxon>
        <taxon>Sorangium</taxon>
    </lineage>
</organism>
<accession>A0A3S7UTX2</accession>
<keyword evidence="1" id="KW-0732">Signal</keyword>
<dbReference type="AlphaFoldDB" id="A0A3S7UTX2"/>
<evidence type="ECO:0008006" key="3">
    <source>
        <dbReference type="Google" id="ProtNLM"/>
    </source>
</evidence>
<feature type="signal peptide" evidence="1">
    <location>
        <begin position="1"/>
        <end position="37"/>
    </location>
</feature>
<sequence>MAAMEKHMKTNLKIESLRRGPRSVLALLLVAAVPACAAAPAEEPMVEDPADESVDASEEALRSGDAAGWAFYNGSGLVPVRSFNSSGGATRVVSSGVGVYTATFDGLSGSGGNVQVNAAGGDGQRCKVASWGTAGAALQVNIRCHTAAGQAANSPFIVSYARFAGGTAVSSDGAYVWVDRPSTDVFTPSPTYQWGAPSTVNRTRTGRYIVTLAGQASDGGSMLVTAYGTGAEYCKTAEWQRVGTDTDVEVRCFGPGGAPADSRFSLRYIRDVRDAATESGGFVWAHDPTAASYTPSLTFQHHRITSECNDITEVLTAQRLSTGRYLIKYPEMGSGTAVPSGAALATAYGTGPEYCNVTGWSTPASDPDLLDVGVRCFNASGSLVDTQFTQTYFANLFHAC</sequence>
<name>A0A3S7UTX2_SORCE</name>
<dbReference type="EMBL" id="MH908863">
    <property type="protein sequence ID" value="AYM52194.1"/>
    <property type="molecule type" value="Genomic_DNA"/>
</dbReference>